<keyword evidence="1" id="KW-0812">Transmembrane</keyword>
<proteinExistence type="predicted"/>
<accession>A0A840ATQ0</accession>
<evidence type="ECO:0000313" key="3">
    <source>
        <dbReference type="Proteomes" id="UP000553963"/>
    </source>
</evidence>
<dbReference type="Proteomes" id="UP000553963">
    <property type="component" value="Unassembled WGS sequence"/>
</dbReference>
<dbReference type="EMBL" id="JACIDS010000004">
    <property type="protein sequence ID" value="MBB3932437.1"/>
    <property type="molecule type" value="Genomic_DNA"/>
</dbReference>
<protein>
    <submittedName>
        <fullName evidence="2">Uncharacterized protein</fullName>
    </submittedName>
</protein>
<reference evidence="2 3" key="1">
    <citation type="submission" date="2020-08" db="EMBL/GenBank/DDBJ databases">
        <title>Genomic Encyclopedia of Type Strains, Phase IV (KMG-IV): sequencing the most valuable type-strain genomes for metagenomic binning, comparative biology and taxonomic classification.</title>
        <authorList>
            <person name="Goeker M."/>
        </authorList>
    </citation>
    <scope>NUCLEOTIDE SEQUENCE [LARGE SCALE GENOMIC DNA]</scope>
    <source>
        <strain evidence="2 3">DSM 25966</strain>
    </source>
</reference>
<feature type="transmembrane region" description="Helical" evidence="1">
    <location>
        <begin position="46"/>
        <end position="66"/>
    </location>
</feature>
<comment type="caution">
    <text evidence="2">The sequence shown here is derived from an EMBL/GenBank/DDBJ whole genome shotgun (WGS) entry which is preliminary data.</text>
</comment>
<keyword evidence="1" id="KW-0472">Membrane</keyword>
<evidence type="ECO:0000256" key="1">
    <source>
        <dbReference type="SAM" id="Phobius"/>
    </source>
</evidence>
<feature type="transmembrane region" description="Helical" evidence="1">
    <location>
        <begin position="7"/>
        <end position="26"/>
    </location>
</feature>
<name>A0A840ATQ0_9HYPH</name>
<dbReference type="RefSeq" id="WP_183400066.1">
    <property type="nucleotide sequence ID" value="NZ_JACIDS010000004.1"/>
</dbReference>
<gene>
    <name evidence="2" type="ORF">GGR25_003495</name>
</gene>
<organism evidence="2 3">
    <name type="scientific">Kaistia hirudinis</name>
    <dbReference type="NCBI Taxonomy" id="1293440"/>
    <lineage>
        <taxon>Bacteria</taxon>
        <taxon>Pseudomonadati</taxon>
        <taxon>Pseudomonadota</taxon>
        <taxon>Alphaproteobacteria</taxon>
        <taxon>Hyphomicrobiales</taxon>
        <taxon>Kaistiaceae</taxon>
        <taxon>Kaistia</taxon>
    </lineage>
</organism>
<evidence type="ECO:0000313" key="2">
    <source>
        <dbReference type="EMBL" id="MBB3932437.1"/>
    </source>
</evidence>
<keyword evidence="1" id="KW-1133">Transmembrane helix</keyword>
<dbReference type="AlphaFoldDB" id="A0A840ATQ0"/>
<sequence>MPKAMVAASIVVGMLFVILAGLYWAIPAGSLPAWMPGFEVGSTHIHFKHGLGSFILGLAIFAFAWFRSGPNRI</sequence>
<keyword evidence="3" id="KW-1185">Reference proteome</keyword>